<protein>
    <submittedName>
        <fullName evidence="2">Uncharacterized protein</fullName>
    </submittedName>
</protein>
<keyword evidence="1" id="KW-0472">Membrane</keyword>
<evidence type="ECO:0000256" key="1">
    <source>
        <dbReference type="SAM" id="Phobius"/>
    </source>
</evidence>
<dbReference type="Proteomes" id="UP000198461">
    <property type="component" value="Unassembled WGS sequence"/>
</dbReference>
<dbReference type="RefSeq" id="WP_074200415.1">
    <property type="nucleotide sequence ID" value="NZ_FSRE01000001.1"/>
</dbReference>
<gene>
    <name evidence="2" type="ORF">SAMN05443662_0064</name>
</gene>
<name>A0A1N6DDH8_9GAMM</name>
<feature type="transmembrane region" description="Helical" evidence="1">
    <location>
        <begin position="6"/>
        <end position="24"/>
    </location>
</feature>
<keyword evidence="1" id="KW-1133">Transmembrane helix</keyword>
<accession>A0A1N6DDH8</accession>
<evidence type="ECO:0000313" key="2">
    <source>
        <dbReference type="EMBL" id="SIN68889.1"/>
    </source>
</evidence>
<reference evidence="2 3" key="1">
    <citation type="submission" date="2016-11" db="EMBL/GenBank/DDBJ databases">
        <authorList>
            <person name="Jaros S."/>
            <person name="Januszkiewicz K."/>
            <person name="Wedrychowicz H."/>
        </authorList>
    </citation>
    <scope>NUCLEOTIDE SEQUENCE [LARGE SCALE GENOMIC DNA]</scope>
    <source>
        <strain evidence="2 3">DSM 17737</strain>
    </source>
</reference>
<dbReference type="STRING" id="364032.SAMN05443662_0064"/>
<dbReference type="EMBL" id="FSRE01000001">
    <property type="protein sequence ID" value="SIN68889.1"/>
    <property type="molecule type" value="Genomic_DNA"/>
</dbReference>
<keyword evidence="3" id="KW-1185">Reference proteome</keyword>
<dbReference type="AlphaFoldDB" id="A0A1N6DDH8"/>
<organism evidence="2 3">
    <name type="scientific">Sulfurivirga caldicuralii</name>
    <dbReference type="NCBI Taxonomy" id="364032"/>
    <lineage>
        <taxon>Bacteria</taxon>
        <taxon>Pseudomonadati</taxon>
        <taxon>Pseudomonadota</taxon>
        <taxon>Gammaproteobacteria</taxon>
        <taxon>Thiotrichales</taxon>
        <taxon>Piscirickettsiaceae</taxon>
        <taxon>Sulfurivirga</taxon>
    </lineage>
</organism>
<sequence>MSKCIWAVVLILLGIVAFMLFDWFDAREHVHDALSGLQYAVDVLSDWGDRLQEALGMAQDTGDAAREAVEKARATVEKVSD</sequence>
<evidence type="ECO:0000313" key="3">
    <source>
        <dbReference type="Proteomes" id="UP000198461"/>
    </source>
</evidence>
<proteinExistence type="predicted"/>
<keyword evidence="1" id="KW-0812">Transmembrane</keyword>